<dbReference type="GO" id="GO:0020037">
    <property type="term" value="F:heme binding"/>
    <property type="evidence" value="ECO:0007669"/>
    <property type="project" value="InterPro"/>
</dbReference>
<evidence type="ECO:0000256" key="6">
    <source>
        <dbReference type="ARBA" id="ARBA00023033"/>
    </source>
</evidence>
<comment type="similarity">
    <text evidence="1">Belongs to the cytochrome P450 family.</text>
</comment>
<reference evidence="8" key="1">
    <citation type="submission" date="2022-08" db="EMBL/GenBank/DDBJ databases">
        <authorList>
            <person name="Vandamme P."/>
            <person name="Hettiarachchi A."/>
            <person name="Peeters C."/>
            <person name="Cnockaert M."/>
            <person name="Carlier A."/>
        </authorList>
    </citation>
    <scope>NUCLEOTIDE SEQUENCE</scope>
    <source>
        <strain evidence="8">LMG 31809</strain>
    </source>
</reference>
<dbReference type="FunFam" id="1.10.630.10:FF:000018">
    <property type="entry name" value="Cytochrome P450 monooxygenase"/>
    <property type="match status" value="1"/>
</dbReference>
<dbReference type="Proteomes" id="UP001141619">
    <property type="component" value="Unassembled WGS sequence"/>
</dbReference>
<keyword evidence="2" id="KW-0349">Heme</keyword>
<keyword evidence="6" id="KW-0503">Monooxygenase</keyword>
<evidence type="ECO:0000256" key="5">
    <source>
        <dbReference type="ARBA" id="ARBA00023004"/>
    </source>
</evidence>
<dbReference type="RefSeq" id="WP_274942579.1">
    <property type="nucleotide sequence ID" value="NZ_JANWOI010000001.1"/>
</dbReference>
<keyword evidence="5" id="KW-0408">Iron</keyword>
<dbReference type="Pfam" id="PF00067">
    <property type="entry name" value="p450"/>
    <property type="match status" value="1"/>
</dbReference>
<dbReference type="InterPro" id="IPR036396">
    <property type="entry name" value="Cyt_P450_sf"/>
</dbReference>
<dbReference type="GO" id="GO:0004497">
    <property type="term" value="F:monooxygenase activity"/>
    <property type="evidence" value="ECO:0007669"/>
    <property type="project" value="UniProtKB-KW"/>
</dbReference>
<dbReference type="AlphaFoldDB" id="A0A9X3TWE8"/>
<keyword evidence="3" id="KW-0479">Metal-binding</keyword>
<proteinExistence type="inferred from homology"/>
<comment type="function">
    <text evidence="7">Cytochromes P450 are a group of heme-thiolate monooxygenases. They oxidize a variety of structurally unrelated compounds, including steroids, fatty acids, and xenobiotics.</text>
</comment>
<protein>
    <submittedName>
        <fullName evidence="8">Cytochrome P450</fullName>
    </submittedName>
</protein>
<comment type="caution">
    <text evidence="8">The sequence shown here is derived from an EMBL/GenBank/DDBJ whole genome shotgun (WGS) entry which is preliminary data.</text>
</comment>
<dbReference type="PANTHER" id="PTHR46696:SF1">
    <property type="entry name" value="CYTOCHROME P450 YJIB-RELATED"/>
    <property type="match status" value="1"/>
</dbReference>
<dbReference type="InterPro" id="IPR001128">
    <property type="entry name" value="Cyt_P450"/>
</dbReference>
<evidence type="ECO:0000256" key="2">
    <source>
        <dbReference type="ARBA" id="ARBA00022617"/>
    </source>
</evidence>
<evidence type="ECO:0000256" key="4">
    <source>
        <dbReference type="ARBA" id="ARBA00023002"/>
    </source>
</evidence>
<accession>A0A9X3TWE8</accession>
<organism evidence="8 9">
    <name type="scientific">Govanella unica</name>
    <dbReference type="NCBI Taxonomy" id="2975056"/>
    <lineage>
        <taxon>Bacteria</taxon>
        <taxon>Pseudomonadati</taxon>
        <taxon>Pseudomonadota</taxon>
        <taxon>Alphaproteobacteria</taxon>
        <taxon>Emcibacterales</taxon>
        <taxon>Govanellaceae</taxon>
        <taxon>Govanella</taxon>
    </lineage>
</organism>
<dbReference type="PRINTS" id="PR00359">
    <property type="entry name" value="BP450"/>
</dbReference>
<evidence type="ECO:0000256" key="3">
    <source>
        <dbReference type="ARBA" id="ARBA00022723"/>
    </source>
</evidence>
<dbReference type="Gene3D" id="1.10.630.10">
    <property type="entry name" value="Cytochrome P450"/>
    <property type="match status" value="1"/>
</dbReference>
<evidence type="ECO:0000256" key="7">
    <source>
        <dbReference type="ARBA" id="ARBA00043906"/>
    </source>
</evidence>
<sequence length="404" mass="45084">MTVTDALELAKTFDPRHLSPQFYDDPYSVYAALRAHDPVHAIEGGFFLTRYDDCLAVYRDRRFSSDKKQEFAPKFGDSPLFDHHTTSLVFNDPPLHTRVRKIIMGALTPRHLKRLEHDLDILVDELVADVRGRGQFDLIEDFAVHIPVEIIGNLLEVPKAERGPLRAWSTAILSALEPTITAEQFATGNRAVTEFVDYLKVLVAERRKNIGDPDTDVLSRLILGEHDGEQLSESELLQNCIFLLNAGHETTTNLIGNGIWLLLSHGDERRKLATNPALINSAVEEFLRFESPVQLNNRRTTETVDLGDVTLAPGTSVTLCIAAANRDATAFPDPDRLDIARKPNFQIAFGHSIHACAGMNLARLEGRIAIGKLMAALPDLTLDGTPERDRRARFRGFKKIPAKT</sequence>
<gene>
    <name evidence="8" type="ORF">NYP16_02755</name>
</gene>
<evidence type="ECO:0000313" key="8">
    <source>
        <dbReference type="EMBL" id="MDA5192878.1"/>
    </source>
</evidence>
<name>A0A9X3TWE8_9PROT</name>
<evidence type="ECO:0000313" key="9">
    <source>
        <dbReference type="Proteomes" id="UP001141619"/>
    </source>
</evidence>
<reference evidence="8" key="2">
    <citation type="journal article" date="2023" name="Syst. Appl. Microbiol.">
        <title>Govania unica gen. nov., sp. nov., a rare biosphere bacterium that represents a novel family in the class Alphaproteobacteria.</title>
        <authorList>
            <person name="Vandamme P."/>
            <person name="Peeters C."/>
            <person name="Hettiarachchi A."/>
            <person name="Cnockaert M."/>
            <person name="Carlier A."/>
        </authorList>
    </citation>
    <scope>NUCLEOTIDE SEQUENCE</scope>
    <source>
        <strain evidence="8">LMG 31809</strain>
    </source>
</reference>
<dbReference type="EMBL" id="JANWOI010000001">
    <property type="protein sequence ID" value="MDA5192878.1"/>
    <property type="molecule type" value="Genomic_DNA"/>
</dbReference>
<dbReference type="PANTHER" id="PTHR46696">
    <property type="entry name" value="P450, PUTATIVE (EUROFUNG)-RELATED"/>
    <property type="match status" value="1"/>
</dbReference>
<dbReference type="GO" id="GO:0005506">
    <property type="term" value="F:iron ion binding"/>
    <property type="evidence" value="ECO:0007669"/>
    <property type="project" value="InterPro"/>
</dbReference>
<dbReference type="GO" id="GO:0016705">
    <property type="term" value="F:oxidoreductase activity, acting on paired donors, with incorporation or reduction of molecular oxygen"/>
    <property type="evidence" value="ECO:0007669"/>
    <property type="project" value="InterPro"/>
</dbReference>
<dbReference type="InterPro" id="IPR002397">
    <property type="entry name" value="Cyt_P450_B"/>
</dbReference>
<keyword evidence="9" id="KW-1185">Reference proteome</keyword>
<dbReference type="CDD" id="cd20625">
    <property type="entry name" value="CYP164-like"/>
    <property type="match status" value="1"/>
</dbReference>
<evidence type="ECO:0000256" key="1">
    <source>
        <dbReference type="ARBA" id="ARBA00010617"/>
    </source>
</evidence>
<dbReference type="SUPFAM" id="SSF48264">
    <property type="entry name" value="Cytochrome P450"/>
    <property type="match status" value="1"/>
</dbReference>
<keyword evidence="4" id="KW-0560">Oxidoreductase</keyword>